<comment type="caution">
    <text evidence="1">The sequence shown here is derived from an EMBL/GenBank/DDBJ whole genome shotgun (WGS) entry which is preliminary data.</text>
</comment>
<dbReference type="EMBL" id="LAZR01000244">
    <property type="protein sequence ID" value="KKN79626.1"/>
    <property type="molecule type" value="Genomic_DNA"/>
</dbReference>
<organism evidence="1">
    <name type="scientific">marine sediment metagenome</name>
    <dbReference type="NCBI Taxonomy" id="412755"/>
    <lineage>
        <taxon>unclassified sequences</taxon>
        <taxon>metagenomes</taxon>
        <taxon>ecological metagenomes</taxon>
    </lineage>
</organism>
<reference evidence="1" key="1">
    <citation type="journal article" date="2015" name="Nature">
        <title>Complex archaea that bridge the gap between prokaryotes and eukaryotes.</title>
        <authorList>
            <person name="Spang A."/>
            <person name="Saw J.H."/>
            <person name="Jorgensen S.L."/>
            <person name="Zaremba-Niedzwiedzka K."/>
            <person name="Martijn J."/>
            <person name="Lind A.E."/>
            <person name="van Eijk R."/>
            <person name="Schleper C."/>
            <person name="Guy L."/>
            <person name="Ettema T.J."/>
        </authorList>
    </citation>
    <scope>NUCLEOTIDE SEQUENCE</scope>
</reference>
<evidence type="ECO:0000313" key="1">
    <source>
        <dbReference type="EMBL" id="KKN79626.1"/>
    </source>
</evidence>
<accession>A0A0F9W1S2</accession>
<sequence length="59" mass="7064">MSEYDELTLDELVHLARYHLKDADMEISRERFGEVREMFRNVERVFDVAEEVLSEMARG</sequence>
<dbReference type="AlphaFoldDB" id="A0A0F9W1S2"/>
<gene>
    <name evidence="1" type="ORF">LCGC14_0338300</name>
</gene>
<name>A0A0F9W1S2_9ZZZZ</name>
<proteinExistence type="predicted"/>
<protein>
    <submittedName>
        <fullName evidence="1">Uncharacterized protein</fullName>
    </submittedName>
</protein>